<feature type="transmembrane region" description="Helical" evidence="2">
    <location>
        <begin position="34"/>
        <end position="57"/>
    </location>
</feature>
<keyword evidence="2" id="KW-0472">Membrane</keyword>
<dbReference type="Proteomes" id="UP000438429">
    <property type="component" value="Unassembled WGS sequence"/>
</dbReference>
<keyword evidence="2" id="KW-0812">Transmembrane</keyword>
<protein>
    <submittedName>
        <fullName evidence="3">Uncharacterized protein</fullName>
    </submittedName>
</protein>
<feature type="region of interest" description="Disordered" evidence="1">
    <location>
        <begin position="1"/>
        <end position="21"/>
    </location>
</feature>
<dbReference type="EMBL" id="VEVO01000006">
    <property type="protein sequence ID" value="KAF0040477.1"/>
    <property type="molecule type" value="Genomic_DNA"/>
</dbReference>
<sequence length="395" mass="44566">MSEKNVRTKRGSAGFVGHPEGHPYRSEEQRYGSYVLAFVLLATGGHVCSLVTSYSVLTHSDGFDEVSMEDDDDVRVVMGRNPFETKILKLATNCKAIPISEKYASEVINSTFKAHKSKVHQEQNWKRIKSEINGLDNVSDDSDAAQDQMSHADDMEELEDVSEEASENDLRDLEKQLEHNLASLLLKMQTVMHIPESAVQEVIQQLCEINKPSQPLLHNRVRAVLKKYYVDINETVVREVTGVVSESNIIAFCAKDGSLGTAKRRAAYVHREFPLVNPIEYCVEKGKKTLEYVPIVPMLQKLLNKTDILDKAMSEKVHVPQEYRSYVDGQCFNENSLLARDKFTIALGLYIEDFEVANPLGTSKLKHKMCAIYWVIANIPAKYRSTLNSIQLALL</sequence>
<evidence type="ECO:0000313" key="4">
    <source>
        <dbReference type="Proteomes" id="UP000438429"/>
    </source>
</evidence>
<dbReference type="AlphaFoldDB" id="A0A6A4T2Z1"/>
<organism evidence="3 4">
    <name type="scientific">Scophthalmus maximus</name>
    <name type="common">Turbot</name>
    <name type="synonym">Psetta maxima</name>
    <dbReference type="NCBI Taxonomy" id="52904"/>
    <lineage>
        <taxon>Eukaryota</taxon>
        <taxon>Metazoa</taxon>
        <taxon>Chordata</taxon>
        <taxon>Craniata</taxon>
        <taxon>Vertebrata</taxon>
        <taxon>Euteleostomi</taxon>
        <taxon>Actinopterygii</taxon>
        <taxon>Neopterygii</taxon>
        <taxon>Teleostei</taxon>
        <taxon>Neoteleostei</taxon>
        <taxon>Acanthomorphata</taxon>
        <taxon>Carangaria</taxon>
        <taxon>Pleuronectiformes</taxon>
        <taxon>Pleuronectoidei</taxon>
        <taxon>Scophthalmidae</taxon>
        <taxon>Scophthalmus</taxon>
    </lineage>
</organism>
<comment type="caution">
    <text evidence="3">The sequence shown here is derived from an EMBL/GenBank/DDBJ whole genome shotgun (WGS) entry which is preliminary data.</text>
</comment>
<keyword evidence="2" id="KW-1133">Transmembrane helix</keyword>
<accession>A0A6A4T2Z1</accession>
<proteinExistence type="predicted"/>
<evidence type="ECO:0000256" key="2">
    <source>
        <dbReference type="SAM" id="Phobius"/>
    </source>
</evidence>
<feature type="region of interest" description="Disordered" evidence="1">
    <location>
        <begin position="136"/>
        <end position="155"/>
    </location>
</feature>
<gene>
    <name evidence="3" type="ORF">F2P81_006375</name>
</gene>
<reference evidence="3 4" key="1">
    <citation type="submission" date="2019-06" db="EMBL/GenBank/DDBJ databases">
        <title>Draft genomes of female and male turbot (Scophthalmus maximus).</title>
        <authorList>
            <person name="Xu H."/>
            <person name="Xu X.-W."/>
            <person name="Shao C."/>
            <person name="Chen S."/>
        </authorList>
    </citation>
    <scope>NUCLEOTIDE SEQUENCE [LARGE SCALE GENOMIC DNA]</scope>
    <source>
        <strain evidence="3">Ysfricsl-2016a</strain>
        <tissue evidence="3">Blood</tissue>
    </source>
</reference>
<evidence type="ECO:0000313" key="3">
    <source>
        <dbReference type="EMBL" id="KAF0040477.1"/>
    </source>
</evidence>
<name>A0A6A4T2Z1_SCOMX</name>
<evidence type="ECO:0000256" key="1">
    <source>
        <dbReference type="SAM" id="MobiDB-lite"/>
    </source>
</evidence>